<sequence length="60" mass="6955">MTQLPEILVDVFMVYLIDLYLNFPMAVQIQSIMTQSKASTGIATSRWASRAFIRDTRQRM</sequence>
<keyword evidence="3" id="KW-1185">Reference proteome</keyword>
<name>A0A1A8XTF0_9PROT</name>
<keyword evidence="1" id="KW-0812">Transmembrane</keyword>
<dbReference type="AlphaFoldDB" id="A0A1A8XTF0"/>
<dbReference type="STRING" id="1860102.ACCAA_400066"/>
<evidence type="ECO:0000313" key="3">
    <source>
        <dbReference type="Proteomes" id="UP000199169"/>
    </source>
</evidence>
<gene>
    <name evidence="2" type="ORF">ACCAA_400066</name>
</gene>
<proteinExistence type="predicted"/>
<protein>
    <submittedName>
        <fullName evidence="2">Uncharacterized protein</fullName>
    </submittedName>
</protein>
<accession>A0A1A8XTF0</accession>
<feature type="transmembrane region" description="Helical" evidence="1">
    <location>
        <begin position="12"/>
        <end position="29"/>
    </location>
</feature>
<dbReference type="Proteomes" id="UP000199169">
    <property type="component" value="Unassembled WGS sequence"/>
</dbReference>
<keyword evidence="1" id="KW-1133">Transmembrane helix</keyword>
<evidence type="ECO:0000313" key="2">
    <source>
        <dbReference type="EMBL" id="SBT07218.1"/>
    </source>
</evidence>
<evidence type="ECO:0000256" key="1">
    <source>
        <dbReference type="SAM" id="Phobius"/>
    </source>
</evidence>
<keyword evidence="1" id="KW-0472">Membrane</keyword>
<reference evidence="2 3" key="1">
    <citation type="submission" date="2016-06" db="EMBL/GenBank/DDBJ databases">
        <authorList>
            <person name="Kjaerup R.B."/>
            <person name="Dalgaard T.S."/>
            <person name="Juul-Madsen H.R."/>
        </authorList>
    </citation>
    <scope>NUCLEOTIDE SEQUENCE [LARGE SCALE GENOMIC DNA]</scope>
    <source>
        <strain evidence="2">3</strain>
    </source>
</reference>
<organism evidence="2 3">
    <name type="scientific">Candidatus Accumulibacter aalborgensis</name>
    <dbReference type="NCBI Taxonomy" id="1860102"/>
    <lineage>
        <taxon>Bacteria</taxon>
        <taxon>Pseudomonadati</taxon>
        <taxon>Pseudomonadota</taxon>
        <taxon>Betaproteobacteria</taxon>
        <taxon>Candidatus Accumulibacter</taxon>
    </lineage>
</organism>
<dbReference type="EMBL" id="FLQX01000117">
    <property type="protein sequence ID" value="SBT07218.1"/>
    <property type="molecule type" value="Genomic_DNA"/>
</dbReference>